<dbReference type="SUPFAM" id="SSF81383">
    <property type="entry name" value="F-box domain"/>
    <property type="match status" value="1"/>
</dbReference>
<protein>
    <recommendedName>
        <fullName evidence="1">F-box domain-containing protein</fullName>
    </recommendedName>
</protein>
<dbReference type="Pfam" id="PF03478">
    <property type="entry name" value="Beta-prop_KIB1-4"/>
    <property type="match status" value="1"/>
</dbReference>
<sequence>MCLSANKSSPTSNKSLHKVVVDWNKLPDDMLKLIVKHLAFPDFARFGSVCSSWRSLASVGLHLHHKGGRLPWLIVPYYDVVGQAPPANTRDNYCPDPALGFFSILDGAIHKVDIPELQGRRICGSSFGWLITVHGNSEFQLLRPFTGKVVNLPPLTTVFPDMVWDTNRMRNQYIYKVITSPNAESPIVIAIPYQLAMLLFYKPGEDNDVDDPFIWKKIRGGHVKGGSRQLCPIYSDITFYKGDLYALRCRGEVLYENTRPRDGQVRKAIRNAYQKSDGVMSNTVQELAALHALGLHNKMRTTPREVECYWTSPPHNFLKVKNDGCARRNPGVAERETMFRSYTGEVIGTLIGGLMVTTNYVAKSKAIARGGDKEGHQAWLDSNLGGIRFHISSKCLSENQVHLLVKEDWERIRTKVNIMITSTWREVNFRADVCAKKRASLPNEVKHWWAMSLQLKVKRLKEEREHNSKGDGEVKLRKVDLFSNDTEVAILKKGKRLPTSSGTDFALGSFPDNGGYVVWVDEAFGPFWGFQMGSLKFLIGVINKAAYLVLYDDYMKCFFPILKSGMP</sequence>
<dbReference type="EMBL" id="JADFTS010000008">
    <property type="protein sequence ID" value="KAF9594201.1"/>
    <property type="molecule type" value="Genomic_DNA"/>
</dbReference>
<dbReference type="PROSITE" id="PS50181">
    <property type="entry name" value="FBOX"/>
    <property type="match status" value="1"/>
</dbReference>
<dbReference type="InterPro" id="IPR036047">
    <property type="entry name" value="F-box-like_dom_sf"/>
</dbReference>
<dbReference type="OrthoDB" id="1418990at2759"/>
<dbReference type="Proteomes" id="UP000631114">
    <property type="component" value="Unassembled WGS sequence"/>
</dbReference>
<keyword evidence="3" id="KW-1185">Reference proteome</keyword>
<accession>A0A835H7R4</accession>
<reference evidence="2 3" key="1">
    <citation type="submission" date="2020-10" db="EMBL/GenBank/DDBJ databases">
        <title>The Coptis chinensis genome and diversification of protoberbering-type alkaloids.</title>
        <authorList>
            <person name="Wang B."/>
            <person name="Shu S."/>
            <person name="Song C."/>
            <person name="Liu Y."/>
        </authorList>
    </citation>
    <scope>NUCLEOTIDE SEQUENCE [LARGE SCALE GENOMIC DNA]</scope>
    <source>
        <strain evidence="2">HL-2020</strain>
        <tissue evidence="2">Leaf</tissue>
    </source>
</reference>
<dbReference type="InterPro" id="IPR001810">
    <property type="entry name" value="F-box_dom"/>
</dbReference>
<proteinExistence type="predicted"/>
<dbReference type="AlphaFoldDB" id="A0A835H7R4"/>
<dbReference type="SMART" id="SM00256">
    <property type="entry name" value="FBOX"/>
    <property type="match status" value="1"/>
</dbReference>
<organism evidence="2 3">
    <name type="scientific">Coptis chinensis</name>
    <dbReference type="NCBI Taxonomy" id="261450"/>
    <lineage>
        <taxon>Eukaryota</taxon>
        <taxon>Viridiplantae</taxon>
        <taxon>Streptophyta</taxon>
        <taxon>Embryophyta</taxon>
        <taxon>Tracheophyta</taxon>
        <taxon>Spermatophyta</taxon>
        <taxon>Magnoliopsida</taxon>
        <taxon>Ranunculales</taxon>
        <taxon>Ranunculaceae</taxon>
        <taxon>Coptidoideae</taxon>
        <taxon>Coptis</taxon>
    </lineage>
</organism>
<comment type="caution">
    <text evidence="2">The sequence shown here is derived from an EMBL/GenBank/DDBJ whole genome shotgun (WGS) entry which is preliminary data.</text>
</comment>
<feature type="domain" description="F-box" evidence="1">
    <location>
        <begin position="20"/>
        <end position="56"/>
    </location>
</feature>
<dbReference type="Pfam" id="PF00646">
    <property type="entry name" value="F-box"/>
    <property type="match status" value="1"/>
</dbReference>
<name>A0A835H7R4_9MAGN</name>
<evidence type="ECO:0000313" key="2">
    <source>
        <dbReference type="EMBL" id="KAF9594201.1"/>
    </source>
</evidence>
<dbReference type="InterPro" id="IPR050942">
    <property type="entry name" value="F-box_BR-signaling"/>
</dbReference>
<dbReference type="CDD" id="cd09917">
    <property type="entry name" value="F-box_SF"/>
    <property type="match status" value="1"/>
</dbReference>
<gene>
    <name evidence="2" type="ORF">IFM89_028858</name>
</gene>
<dbReference type="InterPro" id="IPR005174">
    <property type="entry name" value="KIB1-4_b-propeller"/>
</dbReference>
<dbReference type="PANTHER" id="PTHR44259">
    <property type="entry name" value="OS07G0183000 PROTEIN-RELATED"/>
    <property type="match status" value="1"/>
</dbReference>
<evidence type="ECO:0000259" key="1">
    <source>
        <dbReference type="PROSITE" id="PS50181"/>
    </source>
</evidence>
<evidence type="ECO:0000313" key="3">
    <source>
        <dbReference type="Proteomes" id="UP000631114"/>
    </source>
</evidence>
<dbReference type="Gene3D" id="1.20.1280.50">
    <property type="match status" value="1"/>
</dbReference>